<gene>
    <name evidence="12" type="ORF">PV11_10120</name>
</gene>
<keyword evidence="6 9" id="KW-1133">Transmembrane helix</keyword>
<feature type="transmembrane region" description="Helical" evidence="9">
    <location>
        <begin position="911"/>
        <end position="936"/>
    </location>
</feature>
<feature type="transmembrane region" description="Helical" evidence="9">
    <location>
        <begin position="1163"/>
        <end position="1182"/>
    </location>
</feature>
<dbReference type="InterPro" id="IPR011527">
    <property type="entry name" value="ABC1_TM_dom"/>
</dbReference>
<dbReference type="EMBL" id="KN846954">
    <property type="protein sequence ID" value="KIV78398.1"/>
    <property type="molecule type" value="Genomic_DNA"/>
</dbReference>
<feature type="transmembrane region" description="Helical" evidence="9">
    <location>
        <begin position="1027"/>
        <end position="1046"/>
    </location>
</feature>
<evidence type="ECO:0000256" key="4">
    <source>
        <dbReference type="ARBA" id="ARBA00022741"/>
    </source>
</evidence>
<evidence type="ECO:0000256" key="6">
    <source>
        <dbReference type="ARBA" id="ARBA00022989"/>
    </source>
</evidence>
<dbReference type="CDD" id="cd18606">
    <property type="entry name" value="ABC_6TM_YOR1_D2_like"/>
    <property type="match status" value="1"/>
</dbReference>
<evidence type="ECO:0000259" key="10">
    <source>
        <dbReference type="PROSITE" id="PS50893"/>
    </source>
</evidence>
<feature type="compositionally biased region" description="Basic and acidic residues" evidence="8">
    <location>
        <begin position="29"/>
        <end position="63"/>
    </location>
</feature>
<dbReference type="PROSITE" id="PS00211">
    <property type="entry name" value="ABC_TRANSPORTER_1"/>
    <property type="match status" value="2"/>
</dbReference>
<feature type="compositionally biased region" description="Basic and acidic residues" evidence="8">
    <location>
        <begin position="8"/>
        <end position="17"/>
    </location>
</feature>
<dbReference type="Gene3D" id="3.40.50.300">
    <property type="entry name" value="P-loop containing nucleotide triphosphate hydrolases"/>
    <property type="match status" value="2"/>
</dbReference>
<feature type="transmembrane region" description="Helical" evidence="9">
    <location>
        <begin position="1052"/>
        <end position="1069"/>
    </location>
</feature>
<dbReference type="GO" id="GO:0005524">
    <property type="term" value="F:ATP binding"/>
    <property type="evidence" value="ECO:0007669"/>
    <property type="project" value="UniProtKB-KW"/>
</dbReference>
<dbReference type="PANTHER" id="PTHR24223">
    <property type="entry name" value="ATP-BINDING CASSETTE SUB-FAMILY C"/>
    <property type="match status" value="1"/>
</dbReference>
<feature type="region of interest" description="Disordered" evidence="8">
    <location>
        <begin position="1"/>
        <end position="110"/>
    </location>
</feature>
<dbReference type="InterPro" id="IPR036640">
    <property type="entry name" value="ABC1_TM_sf"/>
</dbReference>
<feature type="region of interest" description="Disordered" evidence="8">
    <location>
        <begin position="578"/>
        <end position="639"/>
    </location>
</feature>
<keyword evidence="3 9" id="KW-0812">Transmembrane</keyword>
<keyword evidence="5" id="KW-0067">ATP-binding</keyword>
<feature type="domain" description="ABC transporter" evidence="10">
    <location>
        <begin position="631"/>
        <end position="853"/>
    </location>
</feature>
<dbReference type="HOGENOM" id="CLU_000604_27_3_1"/>
<evidence type="ECO:0000313" key="13">
    <source>
        <dbReference type="Proteomes" id="UP000053599"/>
    </source>
</evidence>
<dbReference type="SUPFAM" id="SSF90123">
    <property type="entry name" value="ABC transporter transmembrane region"/>
    <property type="match status" value="2"/>
</dbReference>
<feature type="compositionally biased region" description="Basic and acidic residues" evidence="8">
    <location>
        <begin position="599"/>
        <end position="622"/>
    </location>
</feature>
<dbReference type="InterPro" id="IPR003593">
    <property type="entry name" value="AAA+_ATPase"/>
</dbReference>
<evidence type="ECO:0000256" key="7">
    <source>
        <dbReference type="ARBA" id="ARBA00023136"/>
    </source>
</evidence>
<feature type="transmembrane region" description="Helical" evidence="9">
    <location>
        <begin position="948"/>
        <end position="971"/>
    </location>
</feature>
<accession>A0A0D1YU41</accession>
<dbReference type="InterPro" id="IPR050173">
    <property type="entry name" value="ABC_transporter_C-like"/>
</dbReference>
<dbReference type="SMART" id="SM00382">
    <property type="entry name" value="AAA"/>
    <property type="match status" value="2"/>
</dbReference>
<feature type="domain" description="ABC transmembrane type-1" evidence="11">
    <location>
        <begin position="915"/>
        <end position="1190"/>
    </location>
</feature>
<dbReference type="Gene3D" id="1.20.1560.10">
    <property type="entry name" value="ABC transporter type 1, transmembrane domain"/>
    <property type="match status" value="2"/>
</dbReference>
<dbReference type="FunFam" id="3.40.50.300:FF:002040">
    <property type="entry name" value="ABC multidrug transporter (Eurofung)"/>
    <property type="match status" value="1"/>
</dbReference>
<dbReference type="CDD" id="cd03250">
    <property type="entry name" value="ABCC_MRP_domain1"/>
    <property type="match status" value="1"/>
</dbReference>
<comment type="subcellular location">
    <subcellularLocation>
        <location evidence="1">Membrane</location>
        <topology evidence="1">Multi-pass membrane protein</topology>
    </subcellularLocation>
</comment>
<feature type="domain" description="ABC transporter" evidence="10">
    <location>
        <begin position="1226"/>
        <end position="1489"/>
    </location>
</feature>
<proteinExistence type="predicted"/>
<dbReference type="Pfam" id="PF00664">
    <property type="entry name" value="ABC_membrane"/>
    <property type="match status" value="2"/>
</dbReference>
<keyword evidence="4" id="KW-0547">Nucleotide-binding</keyword>
<evidence type="ECO:0000256" key="5">
    <source>
        <dbReference type="ARBA" id="ARBA00022840"/>
    </source>
</evidence>
<evidence type="ECO:0000256" key="2">
    <source>
        <dbReference type="ARBA" id="ARBA00022448"/>
    </source>
</evidence>
<feature type="compositionally biased region" description="Low complexity" evidence="8">
    <location>
        <begin position="64"/>
        <end position="78"/>
    </location>
</feature>
<reference evidence="12 13" key="1">
    <citation type="submission" date="2015-01" db="EMBL/GenBank/DDBJ databases">
        <title>The Genome Sequence of Exophiala sideris CBS121828.</title>
        <authorList>
            <consortium name="The Broad Institute Genomics Platform"/>
            <person name="Cuomo C."/>
            <person name="de Hoog S."/>
            <person name="Gorbushina A."/>
            <person name="Stielow B."/>
            <person name="Teixiera M."/>
            <person name="Abouelleil A."/>
            <person name="Chapman S.B."/>
            <person name="Priest M."/>
            <person name="Young S.K."/>
            <person name="Wortman J."/>
            <person name="Nusbaum C."/>
            <person name="Birren B."/>
        </authorList>
    </citation>
    <scope>NUCLEOTIDE SEQUENCE [LARGE SCALE GENOMIC DNA]</scope>
    <source>
        <strain evidence="12 13">CBS 121828</strain>
    </source>
</reference>
<evidence type="ECO:0000256" key="9">
    <source>
        <dbReference type="SAM" id="Phobius"/>
    </source>
</evidence>
<protein>
    <submittedName>
        <fullName evidence="12">Uncharacterized protein</fullName>
    </submittedName>
</protein>
<dbReference type="FunFam" id="3.40.50.300:FF:000565">
    <property type="entry name" value="ABC bile acid transporter"/>
    <property type="match status" value="1"/>
</dbReference>
<dbReference type="GO" id="GO:0016020">
    <property type="term" value="C:membrane"/>
    <property type="evidence" value="ECO:0007669"/>
    <property type="project" value="UniProtKB-SubCell"/>
</dbReference>
<dbReference type="PANTHER" id="PTHR24223:SF464">
    <property type="entry name" value="ABC-TYPE TRANSPORTER CICA"/>
    <property type="match status" value="1"/>
</dbReference>
<dbReference type="OrthoDB" id="6500128at2759"/>
<dbReference type="Pfam" id="PF00005">
    <property type="entry name" value="ABC_tran"/>
    <property type="match status" value="2"/>
</dbReference>
<dbReference type="GO" id="GO:0016887">
    <property type="term" value="F:ATP hydrolysis activity"/>
    <property type="evidence" value="ECO:0007669"/>
    <property type="project" value="InterPro"/>
</dbReference>
<keyword evidence="2" id="KW-0813">Transport</keyword>
<dbReference type="SUPFAM" id="SSF52540">
    <property type="entry name" value="P-loop containing nucleoside triphosphate hydrolases"/>
    <property type="match status" value="2"/>
</dbReference>
<sequence>MSVNMARSSDDGEDVNRALEQNNVEEEELGQRDEPTQYLEVPRDPRRIGRGKSEDSMRLEKIESAATTATEATEASAAVHTKSKEPEKAPWHHRINPLRRGTPPPVPEERTVCPEYNASFLSLVTFQWMNSLMVRGYKRPIELNDIWLVNPDRSSVSMIDLLMPAFKRRTARGERNPLLWALFDTFRGEFLLGGACALFSALFQVFSPFTTRYLIQFATEAWVAQQTGTPGPNIGKGVGLVLGITFMQICQSMSTNHFIYRGMMVGGECRAVLINAIFEKSLVISGRAKAGGKALKDEDTSNGMETAEVEKPANRPVLARALSKKLHPKGGAKVTPDKGSGVSGDGTGWHNGKIVNLMSVDTYRVDTASGMFHIMWTSPIQVLVVLVVLCINIGYSALAGYALLIIMLPLLTKAIKSLLMKRKKINKITDQRVTLTQEILGSVRFVKFFGWETSFLARLKELRTREIRAIQVLLSIRNAINATSMSMPVFASMLAFITYSLSDHNLQPARVFSSLALFNSLRMPLNLLPLVLGQVTDAQNSLQRIQEFLLAEEQKDDVMWDDTMEVAVEVEDASFTWERGATQDKDRPQAFQSKGDLMAAKKAEKDRKKAEKKAEKKAQKEAKKNKKLPNASDEDIASETTEVEPFKLHDIDFTVGRNELLAVIGTVGSGKTSLLAALAGDMRKTGGKVKMASSRAFCPQYAWIQNATLKENIMFGKPYKSKWYRDVIDACALRPDLDILPAGDQTEIGERGITLSGGQKQRLNIARAIYFDAEIILMDDPLSAVDAHVGRHIMDKAICGLMKNKCRILATHQLHVLSRCDRIIWMDDGHIQAIDTFDNLMAHSVDFQKLMATTAQEDVQVAKQADEETAENKPEKKSKKGKALMQQEERAVKSVSWGVWKAYIKASGSPILWPLIFLALILAQGANIATSLWLSWWTSDKFGFSTGAYIGVYAALGVSQALLMFCFSTILSTSGTNASKTMLQNALTRVLRAPMSFFDTTPLGRITNRFSKDVDSMDNNLTDAMRMYFFTLATIVSVFALIIAYFHYFAVALGPLFLLFLFASSYYRASAREVKRHEAVLRSTVFARFSESISGTASIRAYGLQRYFTTRMREAIDDMNSAYYLTFGNQRWLSTRLDAIGNVLVFTTGILVVTDRFSVNPSIAGLVLAYILAIVQMIQFTVRQLAEVENNMNATERIHHYGVNLEEEAPLKLREVPESWPQSGAISFNKVEMRYRPELPLVLKDLDFQISGGERIGIVGRTGAGKSSIMSALFRLSELSGGEIKIDDINIASVGLYDLRSRLAIIPQDPTLFRGTIRSNLDPFQEHSDHDLWSALRKADLVGEEVPTLDEKTGRPHTAETATTSTSNVNVPNSGANRIQLDSQVEEEGLNFSLGQRQLMALARALVRNSQIIVCDEATSSVDFETDEKIQRTMRIGFAGKTVLCIAHRLKTIINYDRICVMDQGRIAELDTPINLFEANGIFRGMCDKSHIVREDFFRES</sequence>
<dbReference type="InterPro" id="IPR027417">
    <property type="entry name" value="P-loop_NTPase"/>
</dbReference>
<feature type="domain" description="ABC transmembrane type-1" evidence="11">
    <location>
        <begin position="191"/>
        <end position="537"/>
    </location>
</feature>
<feature type="transmembrane region" description="Helical" evidence="9">
    <location>
        <begin position="374"/>
        <end position="395"/>
    </location>
</feature>
<dbReference type="FunFam" id="1.20.1560.10:FF:000010">
    <property type="entry name" value="Multidrug resistance-associated ABC transporter"/>
    <property type="match status" value="1"/>
</dbReference>
<dbReference type="STRING" id="1016849.A0A0D1YU41"/>
<name>A0A0D1YU41_9EURO</name>
<dbReference type="Proteomes" id="UP000053599">
    <property type="component" value="Unassembled WGS sequence"/>
</dbReference>
<organism evidence="12 13">
    <name type="scientific">Exophiala sideris</name>
    <dbReference type="NCBI Taxonomy" id="1016849"/>
    <lineage>
        <taxon>Eukaryota</taxon>
        <taxon>Fungi</taxon>
        <taxon>Dikarya</taxon>
        <taxon>Ascomycota</taxon>
        <taxon>Pezizomycotina</taxon>
        <taxon>Eurotiomycetes</taxon>
        <taxon>Chaetothyriomycetidae</taxon>
        <taxon>Chaetothyriales</taxon>
        <taxon>Herpotrichiellaceae</taxon>
        <taxon>Exophiala</taxon>
    </lineage>
</organism>
<keyword evidence="7 9" id="KW-0472">Membrane</keyword>
<feature type="compositionally biased region" description="Basic and acidic residues" evidence="8">
    <location>
        <begin position="1349"/>
        <end position="1358"/>
    </location>
</feature>
<dbReference type="CDD" id="cd18597">
    <property type="entry name" value="ABC_6TM_YOR1_D1_like"/>
    <property type="match status" value="1"/>
</dbReference>
<dbReference type="PROSITE" id="PS50893">
    <property type="entry name" value="ABC_TRANSPORTER_2"/>
    <property type="match status" value="2"/>
</dbReference>
<evidence type="ECO:0000313" key="12">
    <source>
        <dbReference type="EMBL" id="KIV78398.1"/>
    </source>
</evidence>
<evidence type="ECO:0000256" key="8">
    <source>
        <dbReference type="SAM" id="MobiDB-lite"/>
    </source>
</evidence>
<dbReference type="CDD" id="cd03244">
    <property type="entry name" value="ABCC_MRP_domain2"/>
    <property type="match status" value="1"/>
</dbReference>
<feature type="compositionally biased region" description="Polar residues" evidence="8">
    <location>
        <begin position="1360"/>
        <end position="1375"/>
    </location>
</feature>
<dbReference type="PROSITE" id="PS50929">
    <property type="entry name" value="ABC_TM1F"/>
    <property type="match status" value="2"/>
</dbReference>
<dbReference type="GO" id="GO:0140359">
    <property type="term" value="F:ABC-type transporter activity"/>
    <property type="evidence" value="ECO:0007669"/>
    <property type="project" value="InterPro"/>
</dbReference>
<dbReference type="InterPro" id="IPR003439">
    <property type="entry name" value="ABC_transporter-like_ATP-bd"/>
</dbReference>
<evidence type="ECO:0000256" key="1">
    <source>
        <dbReference type="ARBA" id="ARBA00004141"/>
    </source>
</evidence>
<evidence type="ECO:0000259" key="11">
    <source>
        <dbReference type="PROSITE" id="PS50929"/>
    </source>
</evidence>
<dbReference type="InterPro" id="IPR017871">
    <property type="entry name" value="ABC_transporter-like_CS"/>
</dbReference>
<feature type="region of interest" description="Disordered" evidence="8">
    <location>
        <begin position="1345"/>
        <end position="1375"/>
    </location>
</feature>
<evidence type="ECO:0000256" key="3">
    <source>
        <dbReference type="ARBA" id="ARBA00022692"/>
    </source>
</evidence>
<feature type="region of interest" description="Disordered" evidence="8">
    <location>
        <begin position="861"/>
        <end position="885"/>
    </location>
</feature>
<feature type="compositionally biased region" description="Basic and acidic residues" evidence="8">
    <location>
        <begin position="864"/>
        <end position="875"/>
    </location>
</feature>